<dbReference type="Pfam" id="PF00990">
    <property type="entry name" value="GGDEF"/>
    <property type="match status" value="1"/>
</dbReference>
<dbReference type="InterPro" id="IPR001633">
    <property type="entry name" value="EAL_dom"/>
</dbReference>
<dbReference type="RefSeq" id="WP_188642237.1">
    <property type="nucleotide sequence ID" value="NZ_BMID01000001.1"/>
</dbReference>
<feature type="transmembrane region" description="Helical" evidence="1">
    <location>
        <begin position="119"/>
        <end position="135"/>
    </location>
</feature>
<evidence type="ECO:0000313" key="5">
    <source>
        <dbReference type="Proteomes" id="UP000603317"/>
    </source>
</evidence>
<dbReference type="SUPFAM" id="SSF55073">
    <property type="entry name" value="Nucleotide cyclase"/>
    <property type="match status" value="1"/>
</dbReference>
<keyword evidence="1" id="KW-1133">Transmembrane helix</keyword>
<dbReference type="NCBIfam" id="TIGR00229">
    <property type="entry name" value="sensory_box"/>
    <property type="match status" value="1"/>
</dbReference>
<comment type="caution">
    <text evidence="4">The sequence shown here is derived from an EMBL/GenBank/DDBJ whole genome shotgun (WGS) entry which is preliminary data.</text>
</comment>
<feature type="transmembrane region" description="Helical" evidence="1">
    <location>
        <begin position="93"/>
        <end position="113"/>
    </location>
</feature>
<dbReference type="CDD" id="cd01948">
    <property type="entry name" value="EAL"/>
    <property type="match status" value="1"/>
</dbReference>
<feature type="transmembrane region" description="Helical" evidence="1">
    <location>
        <begin position="144"/>
        <end position="164"/>
    </location>
</feature>
<dbReference type="InterPro" id="IPR043128">
    <property type="entry name" value="Rev_trsase/Diguanyl_cyclase"/>
</dbReference>
<keyword evidence="5" id="KW-1185">Reference proteome</keyword>
<gene>
    <name evidence="4" type="ORF">GCM10010923_16460</name>
</gene>
<keyword evidence="1" id="KW-0472">Membrane</keyword>
<dbReference type="SMART" id="SM00052">
    <property type="entry name" value="EAL"/>
    <property type="match status" value="1"/>
</dbReference>
<dbReference type="PROSITE" id="PS50883">
    <property type="entry name" value="EAL"/>
    <property type="match status" value="1"/>
</dbReference>
<feature type="transmembrane region" description="Helical" evidence="1">
    <location>
        <begin position="54"/>
        <end position="72"/>
    </location>
</feature>
<dbReference type="Pfam" id="PF12860">
    <property type="entry name" value="PAS_7"/>
    <property type="match status" value="1"/>
</dbReference>
<dbReference type="SMART" id="SM00267">
    <property type="entry name" value="GGDEF"/>
    <property type="match status" value="1"/>
</dbReference>
<dbReference type="PROSITE" id="PS50887">
    <property type="entry name" value="GGDEF"/>
    <property type="match status" value="1"/>
</dbReference>
<evidence type="ECO:0000259" key="2">
    <source>
        <dbReference type="PROSITE" id="PS50883"/>
    </source>
</evidence>
<dbReference type="PANTHER" id="PTHR44757">
    <property type="entry name" value="DIGUANYLATE CYCLASE DGCP"/>
    <property type="match status" value="1"/>
</dbReference>
<feature type="domain" description="GGDEF" evidence="3">
    <location>
        <begin position="363"/>
        <end position="496"/>
    </location>
</feature>
<dbReference type="SUPFAM" id="SSF141868">
    <property type="entry name" value="EAL domain-like"/>
    <property type="match status" value="1"/>
</dbReference>
<dbReference type="Gene3D" id="3.20.20.450">
    <property type="entry name" value="EAL domain"/>
    <property type="match status" value="1"/>
</dbReference>
<feature type="domain" description="EAL" evidence="2">
    <location>
        <begin position="505"/>
        <end position="756"/>
    </location>
</feature>
<dbReference type="InterPro" id="IPR000014">
    <property type="entry name" value="PAS"/>
</dbReference>
<dbReference type="InterPro" id="IPR035965">
    <property type="entry name" value="PAS-like_dom_sf"/>
</dbReference>
<feature type="transmembrane region" description="Helical" evidence="1">
    <location>
        <begin position="30"/>
        <end position="48"/>
    </location>
</feature>
<sequence>MDWFTLSKSDRALPLPVYAQLVTRLYQTPLTVTVGSGCYIGLLGGLAAFRANDLGLAVLTISAVSFVLFGLLRRPRFLEQRSAREIYKSEVPFWFAALGSSSAVGALSARAIIATNIPIVHFLALALAMATMAIAQRNYHRPRLVAAQLISVAVPGALACFIHGGIEYGVLGVGALILSFMIWRTAFAHHIDAQEIIIKDKILSEQNRRFNAALNNMAQGLCMFDGDGRLVVCNRKYIEIYGLSEDVVRPGIDLMGILKHSVEVGNHSARDAEDLHDRFVDKIVSSDSSTFLNELEDGRTIALAHERMRSGGWVTTHEDVTERRRAEARIAHMARHDALTDLPNRTFFQERLTEALARIPAHKQVAVMCLDLDRFKPVNDTLGHSVGDAILQQVAERLKACVRENDSVARIGGDEFAIIQSASTQPEGASVLAERIVSALDHPFYVGAKQVCIGASIGISLGPNDGLNANQLLVNADLALYQAKARGRARYSFFVPEMDLEMQTKRELEEDLRRAVVNNEFEMVYQPVIDTCDGKISSFEALLRWSHPSKGIILPGDFISTAEDMGLIVPIGEWALREACSKASAWPTNIGISVNLSPVQFRSGEKLVRSVANALAVSGIDPKRLEFEVTEGVLLDETLETLTILQELRNLGVRFALDDFGTGYSSLSYLRSFPFHRIKIDQSFIRDIDVQPEALSIVRAVTDLGTNLGMSITAEGIETAEQLKHVQIEGCSHAQGYYVGMPMDAKNASRVLEKAFSVHGREAA</sequence>
<dbReference type="InterPro" id="IPR052155">
    <property type="entry name" value="Biofilm_reg_signaling"/>
</dbReference>
<dbReference type="InterPro" id="IPR000160">
    <property type="entry name" value="GGDEF_dom"/>
</dbReference>
<evidence type="ECO:0000256" key="1">
    <source>
        <dbReference type="SAM" id="Phobius"/>
    </source>
</evidence>
<dbReference type="PANTHER" id="PTHR44757:SF2">
    <property type="entry name" value="BIOFILM ARCHITECTURE MAINTENANCE PROTEIN MBAA"/>
    <property type="match status" value="1"/>
</dbReference>
<dbReference type="CDD" id="cd01949">
    <property type="entry name" value="GGDEF"/>
    <property type="match status" value="1"/>
</dbReference>
<dbReference type="Pfam" id="PF00563">
    <property type="entry name" value="EAL"/>
    <property type="match status" value="1"/>
</dbReference>
<organism evidence="4 5">
    <name type="scientific">Blastomonas marina</name>
    <dbReference type="NCBI Taxonomy" id="1867408"/>
    <lineage>
        <taxon>Bacteria</taxon>
        <taxon>Pseudomonadati</taxon>
        <taxon>Pseudomonadota</taxon>
        <taxon>Alphaproteobacteria</taxon>
        <taxon>Sphingomonadales</taxon>
        <taxon>Sphingomonadaceae</taxon>
        <taxon>Blastomonas</taxon>
    </lineage>
</organism>
<proteinExistence type="predicted"/>
<dbReference type="EMBL" id="BMID01000001">
    <property type="protein sequence ID" value="GGA07165.1"/>
    <property type="molecule type" value="Genomic_DNA"/>
</dbReference>
<dbReference type="InterPro" id="IPR029787">
    <property type="entry name" value="Nucleotide_cyclase"/>
</dbReference>
<accession>A0ABQ1FD93</accession>
<protein>
    <recommendedName>
        <fullName evidence="6">Diguanylate cyclase</fullName>
    </recommendedName>
</protein>
<name>A0ABQ1FD93_9SPHN</name>
<dbReference type="SUPFAM" id="SSF55785">
    <property type="entry name" value="PYP-like sensor domain (PAS domain)"/>
    <property type="match status" value="2"/>
</dbReference>
<dbReference type="Gene3D" id="3.30.70.270">
    <property type="match status" value="1"/>
</dbReference>
<evidence type="ECO:0000259" key="3">
    <source>
        <dbReference type="PROSITE" id="PS50887"/>
    </source>
</evidence>
<evidence type="ECO:0008006" key="6">
    <source>
        <dbReference type="Google" id="ProtNLM"/>
    </source>
</evidence>
<dbReference type="NCBIfam" id="TIGR00254">
    <property type="entry name" value="GGDEF"/>
    <property type="match status" value="1"/>
</dbReference>
<evidence type="ECO:0000313" key="4">
    <source>
        <dbReference type="EMBL" id="GGA07165.1"/>
    </source>
</evidence>
<dbReference type="InterPro" id="IPR035919">
    <property type="entry name" value="EAL_sf"/>
</dbReference>
<reference evidence="5" key="1">
    <citation type="journal article" date="2019" name="Int. J. Syst. Evol. Microbiol.">
        <title>The Global Catalogue of Microorganisms (GCM) 10K type strain sequencing project: providing services to taxonomists for standard genome sequencing and annotation.</title>
        <authorList>
            <consortium name="The Broad Institute Genomics Platform"/>
            <consortium name="The Broad Institute Genome Sequencing Center for Infectious Disease"/>
            <person name="Wu L."/>
            <person name="Ma J."/>
        </authorList>
    </citation>
    <scope>NUCLEOTIDE SEQUENCE [LARGE SCALE GENOMIC DNA]</scope>
    <source>
        <strain evidence="5">CGMCC 1.15297</strain>
    </source>
</reference>
<keyword evidence="1" id="KW-0812">Transmembrane</keyword>
<dbReference type="Gene3D" id="3.30.450.20">
    <property type="entry name" value="PAS domain"/>
    <property type="match status" value="1"/>
</dbReference>
<dbReference type="Proteomes" id="UP000603317">
    <property type="component" value="Unassembled WGS sequence"/>
</dbReference>